<evidence type="ECO:0000313" key="7">
    <source>
        <dbReference type="EMBL" id="CAB4787085.1"/>
    </source>
</evidence>
<gene>
    <name evidence="7" type="ORF">UFOPK2958_00895</name>
</gene>
<dbReference type="EMBL" id="CAFAAB010000097">
    <property type="protein sequence ID" value="CAB4787085.1"/>
    <property type="molecule type" value="Genomic_DNA"/>
</dbReference>
<comment type="similarity">
    <text evidence="2">Belongs to the CcmB/CycW/HelB family.</text>
</comment>
<evidence type="ECO:0000256" key="2">
    <source>
        <dbReference type="ARBA" id="ARBA00010544"/>
    </source>
</evidence>
<protein>
    <submittedName>
        <fullName evidence="7">Unannotated protein</fullName>
    </submittedName>
</protein>
<accession>A0A6J6WU24</accession>
<comment type="subcellular location">
    <subcellularLocation>
        <location evidence="1">Membrane</location>
        <topology evidence="1">Multi-pass membrane protein</topology>
    </subcellularLocation>
</comment>
<dbReference type="Pfam" id="PF03379">
    <property type="entry name" value="CcmB"/>
    <property type="match status" value="1"/>
</dbReference>
<dbReference type="GO" id="GO:0016020">
    <property type="term" value="C:membrane"/>
    <property type="evidence" value="ECO:0007669"/>
    <property type="project" value="UniProtKB-SubCell"/>
</dbReference>
<proteinExistence type="inferred from homology"/>
<feature type="transmembrane region" description="Helical" evidence="6">
    <location>
        <begin position="162"/>
        <end position="182"/>
    </location>
</feature>
<evidence type="ECO:0000256" key="5">
    <source>
        <dbReference type="ARBA" id="ARBA00023136"/>
    </source>
</evidence>
<name>A0A6J6WU24_9ZZZZ</name>
<feature type="transmembrane region" description="Helical" evidence="6">
    <location>
        <begin position="54"/>
        <end position="72"/>
    </location>
</feature>
<feature type="transmembrane region" description="Helical" evidence="6">
    <location>
        <begin position="127"/>
        <end position="150"/>
    </location>
</feature>
<feature type="transmembrane region" description="Helical" evidence="6">
    <location>
        <begin position="194"/>
        <end position="216"/>
    </location>
</feature>
<organism evidence="7">
    <name type="scientific">freshwater metagenome</name>
    <dbReference type="NCBI Taxonomy" id="449393"/>
    <lineage>
        <taxon>unclassified sequences</taxon>
        <taxon>metagenomes</taxon>
        <taxon>ecological metagenomes</taxon>
    </lineage>
</organism>
<feature type="transmembrane region" description="Helical" evidence="6">
    <location>
        <begin position="21"/>
        <end position="42"/>
    </location>
</feature>
<keyword evidence="3 6" id="KW-0812">Transmembrane</keyword>
<dbReference type="GO" id="GO:0015232">
    <property type="term" value="F:heme transmembrane transporter activity"/>
    <property type="evidence" value="ECO:0007669"/>
    <property type="project" value="InterPro"/>
</dbReference>
<keyword evidence="4 6" id="KW-1133">Transmembrane helix</keyword>
<keyword evidence="5 6" id="KW-0472">Membrane</keyword>
<dbReference type="PRINTS" id="PR01414">
    <property type="entry name" value="CCMBBIOGNSIS"/>
</dbReference>
<evidence type="ECO:0000256" key="4">
    <source>
        <dbReference type="ARBA" id="ARBA00022989"/>
    </source>
</evidence>
<evidence type="ECO:0000256" key="3">
    <source>
        <dbReference type="ARBA" id="ARBA00022692"/>
    </source>
</evidence>
<dbReference type="InterPro" id="IPR003544">
    <property type="entry name" value="Cyt_c_biogenesis_CcmB"/>
</dbReference>
<sequence length="219" mass="22706">MIRLVLLVAQKDLLIERRSRVLLWQVAPFGLMTLVLCGLAVGPNASTQAKLAPGLFYIVMMLVALLVINRTSQLESSRGTATSVQMLGIDPGAVFLGKGLAMFIQLSIVGTALLAGSTVLLHVPLHAGILTLPVLLLATATLSLAGVLYGRIAASSANAGTLLPALALPAFAPVLIAGERAFSSLITAGPLARWVWLLGIALGAYACVGLLLYGALEES</sequence>
<reference evidence="7" key="1">
    <citation type="submission" date="2020-05" db="EMBL/GenBank/DDBJ databases">
        <authorList>
            <person name="Chiriac C."/>
            <person name="Salcher M."/>
            <person name="Ghai R."/>
            <person name="Kavagutti S V."/>
        </authorList>
    </citation>
    <scope>NUCLEOTIDE SEQUENCE</scope>
</reference>
<evidence type="ECO:0000256" key="6">
    <source>
        <dbReference type="SAM" id="Phobius"/>
    </source>
</evidence>
<feature type="transmembrane region" description="Helical" evidence="6">
    <location>
        <begin position="93"/>
        <end position="115"/>
    </location>
</feature>
<dbReference type="AlphaFoldDB" id="A0A6J6WU24"/>
<dbReference type="GO" id="GO:0017004">
    <property type="term" value="P:cytochrome complex assembly"/>
    <property type="evidence" value="ECO:0007669"/>
    <property type="project" value="InterPro"/>
</dbReference>
<evidence type="ECO:0000256" key="1">
    <source>
        <dbReference type="ARBA" id="ARBA00004141"/>
    </source>
</evidence>